<keyword evidence="3" id="KW-1185">Reference proteome</keyword>
<evidence type="ECO:0000313" key="3">
    <source>
        <dbReference type="Proteomes" id="UP001194468"/>
    </source>
</evidence>
<evidence type="ECO:0000256" key="1">
    <source>
        <dbReference type="SAM" id="MobiDB-lite"/>
    </source>
</evidence>
<feature type="compositionally biased region" description="Basic and acidic residues" evidence="1">
    <location>
        <begin position="107"/>
        <end position="120"/>
    </location>
</feature>
<dbReference type="EMBL" id="WHUW01000011">
    <property type="protein sequence ID" value="KAF8440991.1"/>
    <property type="molecule type" value="Genomic_DNA"/>
</dbReference>
<dbReference type="Proteomes" id="UP001194468">
    <property type="component" value="Unassembled WGS sequence"/>
</dbReference>
<dbReference type="AlphaFoldDB" id="A0AAD4BW69"/>
<feature type="non-terminal residue" evidence="2">
    <location>
        <position position="189"/>
    </location>
</feature>
<protein>
    <submittedName>
        <fullName evidence="2">Uncharacterized protein</fullName>
    </submittedName>
</protein>
<name>A0AAD4BW69_BOLED</name>
<accession>A0AAD4BW69</accession>
<comment type="caution">
    <text evidence="2">The sequence shown here is derived from an EMBL/GenBank/DDBJ whole genome shotgun (WGS) entry which is preliminary data.</text>
</comment>
<organism evidence="2 3">
    <name type="scientific">Boletus edulis BED1</name>
    <dbReference type="NCBI Taxonomy" id="1328754"/>
    <lineage>
        <taxon>Eukaryota</taxon>
        <taxon>Fungi</taxon>
        <taxon>Dikarya</taxon>
        <taxon>Basidiomycota</taxon>
        <taxon>Agaricomycotina</taxon>
        <taxon>Agaricomycetes</taxon>
        <taxon>Agaricomycetidae</taxon>
        <taxon>Boletales</taxon>
        <taxon>Boletineae</taxon>
        <taxon>Boletaceae</taxon>
        <taxon>Boletoideae</taxon>
        <taxon>Boletus</taxon>
    </lineage>
</organism>
<reference evidence="2" key="2">
    <citation type="journal article" date="2020" name="Nat. Commun.">
        <title>Large-scale genome sequencing of mycorrhizal fungi provides insights into the early evolution of symbiotic traits.</title>
        <authorList>
            <person name="Miyauchi S."/>
            <person name="Kiss E."/>
            <person name="Kuo A."/>
            <person name="Drula E."/>
            <person name="Kohler A."/>
            <person name="Sanchez-Garcia M."/>
            <person name="Morin E."/>
            <person name="Andreopoulos B."/>
            <person name="Barry K.W."/>
            <person name="Bonito G."/>
            <person name="Buee M."/>
            <person name="Carver A."/>
            <person name="Chen C."/>
            <person name="Cichocki N."/>
            <person name="Clum A."/>
            <person name="Culley D."/>
            <person name="Crous P.W."/>
            <person name="Fauchery L."/>
            <person name="Girlanda M."/>
            <person name="Hayes R.D."/>
            <person name="Keri Z."/>
            <person name="LaButti K."/>
            <person name="Lipzen A."/>
            <person name="Lombard V."/>
            <person name="Magnuson J."/>
            <person name="Maillard F."/>
            <person name="Murat C."/>
            <person name="Nolan M."/>
            <person name="Ohm R.A."/>
            <person name="Pangilinan J."/>
            <person name="Pereira M.F."/>
            <person name="Perotto S."/>
            <person name="Peter M."/>
            <person name="Pfister S."/>
            <person name="Riley R."/>
            <person name="Sitrit Y."/>
            <person name="Stielow J.B."/>
            <person name="Szollosi G."/>
            <person name="Zifcakova L."/>
            <person name="Stursova M."/>
            <person name="Spatafora J.W."/>
            <person name="Tedersoo L."/>
            <person name="Vaario L.M."/>
            <person name="Yamada A."/>
            <person name="Yan M."/>
            <person name="Wang P."/>
            <person name="Xu J."/>
            <person name="Bruns T."/>
            <person name="Baldrian P."/>
            <person name="Vilgalys R."/>
            <person name="Dunand C."/>
            <person name="Henrissat B."/>
            <person name="Grigoriev I.V."/>
            <person name="Hibbett D."/>
            <person name="Nagy L.G."/>
            <person name="Martin F.M."/>
        </authorList>
    </citation>
    <scope>NUCLEOTIDE SEQUENCE</scope>
    <source>
        <strain evidence="2">BED1</strain>
    </source>
</reference>
<evidence type="ECO:0000313" key="2">
    <source>
        <dbReference type="EMBL" id="KAF8440991.1"/>
    </source>
</evidence>
<sequence length="189" mass="21676">RFAAVPPFGLDGIRCFPGNVTDTSQHPAWFFEDVLQCSMPVFEGLLPPMHNDIVQTLLFRLAEWHALAKLRLHTDDTLALLHQALRQLGAQVRRFQRLTCPAFETKEIPQESSQRQRREAANFQAGRRKKPARTGSLLKTFNIHTYNFHALGNYEKTIRMFGTTDSYTTQVVSVCHIQIVHTKIRMTIS</sequence>
<reference evidence="2" key="1">
    <citation type="submission" date="2019-10" db="EMBL/GenBank/DDBJ databases">
        <authorList>
            <consortium name="DOE Joint Genome Institute"/>
            <person name="Kuo A."/>
            <person name="Miyauchi S."/>
            <person name="Kiss E."/>
            <person name="Drula E."/>
            <person name="Kohler A."/>
            <person name="Sanchez-Garcia M."/>
            <person name="Andreopoulos B."/>
            <person name="Barry K.W."/>
            <person name="Bonito G."/>
            <person name="Buee M."/>
            <person name="Carver A."/>
            <person name="Chen C."/>
            <person name="Cichocki N."/>
            <person name="Clum A."/>
            <person name="Culley D."/>
            <person name="Crous P.W."/>
            <person name="Fauchery L."/>
            <person name="Girlanda M."/>
            <person name="Hayes R."/>
            <person name="Keri Z."/>
            <person name="LaButti K."/>
            <person name="Lipzen A."/>
            <person name="Lombard V."/>
            <person name="Magnuson J."/>
            <person name="Maillard F."/>
            <person name="Morin E."/>
            <person name="Murat C."/>
            <person name="Nolan M."/>
            <person name="Ohm R."/>
            <person name="Pangilinan J."/>
            <person name="Pereira M."/>
            <person name="Perotto S."/>
            <person name="Peter M."/>
            <person name="Riley R."/>
            <person name="Sitrit Y."/>
            <person name="Stielow B."/>
            <person name="Szollosi G."/>
            <person name="Zifcakova L."/>
            <person name="Stursova M."/>
            <person name="Spatafora J.W."/>
            <person name="Tedersoo L."/>
            <person name="Vaario L.-M."/>
            <person name="Yamada A."/>
            <person name="Yan M."/>
            <person name="Wang P."/>
            <person name="Xu J."/>
            <person name="Bruns T."/>
            <person name="Baldrian P."/>
            <person name="Vilgalys R."/>
            <person name="Henrissat B."/>
            <person name="Grigoriev I.V."/>
            <person name="Hibbett D."/>
            <person name="Nagy L.G."/>
            <person name="Martin F.M."/>
        </authorList>
    </citation>
    <scope>NUCLEOTIDE SEQUENCE</scope>
    <source>
        <strain evidence="2">BED1</strain>
    </source>
</reference>
<gene>
    <name evidence="2" type="ORF">L210DRAFT_3399787</name>
</gene>
<proteinExistence type="predicted"/>
<feature type="region of interest" description="Disordered" evidence="1">
    <location>
        <begin position="107"/>
        <end position="131"/>
    </location>
</feature>